<dbReference type="InterPro" id="IPR020904">
    <property type="entry name" value="Sc_DH/Rdtase_CS"/>
</dbReference>
<comment type="caution">
    <text evidence="4">The sequence shown here is derived from an EMBL/GenBank/DDBJ whole genome shotgun (WGS) entry which is preliminary data.</text>
</comment>
<reference evidence="4 5" key="1">
    <citation type="submission" date="2024-01" db="EMBL/GenBank/DDBJ databases">
        <authorList>
            <person name="Deng Y."/>
            <person name="Su J."/>
        </authorList>
    </citation>
    <scope>NUCLEOTIDE SEQUENCE [LARGE SCALE GENOMIC DNA]</scope>
    <source>
        <strain evidence="4 5">CPCC 100088</strain>
    </source>
</reference>
<proteinExistence type="inferred from homology"/>
<accession>A0ABV1SL30</accession>
<dbReference type="PRINTS" id="PR00080">
    <property type="entry name" value="SDRFAMILY"/>
</dbReference>
<dbReference type="PROSITE" id="PS00061">
    <property type="entry name" value="ADH_SHORT"/>
    <property type="match status" value="1"/>
</dbReference>
<protein>
    <submittedName>
        <fullName evidence="4">SDR family oxidoreductase</fullName>
    </submittedName>
</protein>
<dbReference type="Pfam" id="PF13561">
    <property type="entry name" value="adh_short_C2"/>
    <property type="match status" value="1"/>
</dbReference>
<evidence type="ECO:0000256" key="1">
    <source>
        <dbReference type="ARBA" id="ARBA00006484"/>
    </source>
</evidence>
<sequence length="240" mass="24495">MTGRLAGKRCVITGAASGLGAATVALFVAEGATVLAVDRDPVEARPGVVALAADVTDIDAARDAVAEFGPVDALVAYAAVSFGGKLHETTRDRWAQVLDVSLMGTVTWIEAVLPGMRACGGSIVTVGSQIALAGGAGNAAYVAAKGAVMALTRNLAVDYAEEGVRVNCIAPGAIETPMLRRSFARAPDPVTKEAASRGRHAMKRFGRPEEVAKAALFLASDEASFTTGSVLAVEGGWLAL</sequence>
<dbReference type="InterPro" id="IPR051122">
    <property type="entry name" value="SDR_DHRS6-like"/>
</dbReference>
<dbReference type="CDD" id="cd05233">
    <property type="entry name" value="SDR_c"/>
    <property type="match status" value="1"/>
</dbReference>
<evidence type="ECO:0000313" key="4">
    <source>
        <dbReference type="EMBL" id="MER5173612.1"/>
    </source>
</evidence>
<organism evidence="4 5">
    <name type="scientific">Thioclava kandeliae</name>
    <dbReference type="NCBI Taxonomy" id="3070818"/>
    <lineage>
        <taxon>Bacteria</taxon>
        <taxon>Pseudomonadati</taxon>
        <taxon>Pseudomonadota</taxon>
        <taxon>Alphaproteobacteria</taxon>
        <taxon>Rhodobacterales</taxon>
        <taxon>Paracoccaceae</taxon>
        <taxon>Thioclava</taxon>
    </lineage>
</organism>
<reference evidence="4 5" key="2">
    <citation type="submission" date="2024-06" db="EMBL/GenBank/DDBJ databases">
        <title>Thioclava kandeliae sp. nov. from a rhizosphere soil sample of Kandelia candel in a mangrove.</title>
        <authorList>
            <person name="Mu T."/>
        </authorList>
    </citation>
    <scope>NUCLEOTIDE SEQUENCE [LARGE SCALE GENOMIC DNA]</scope>
    <source>
        <strain evidence="4 5">CPCC 100088</strain>
    </source>
</reference>
<dbReference type="Gene3D" id="3.40.50.720">
    <property type="entry name" value="NAD(P)-binding Rossmann-like Domain"/>
    <property type="match status" value="1"/>
</dbReference>
<keyword evidence="5" id="KW-1185">Reference proteome</keyword>
<name>A0ABV1SL30_9RHOB</name>
<dbReference type="PANTHER" id="PTHR43477:SF4">
    <property type="entry name" value="DEHYDROGENASE_REDUCTASE SDR FAMILY MEMBER 6"/>
    <property type="match status" value="1"/>
</dbReference>
<dbReference type="PRINTS" id="PR00081">
    <property type="entry name" value="GDHRDH"/>
</dbReference>
<dbReference type="InterPro" id="IPR036291">
    <property type="entry name" value="NAD(P)-bd_dom_sf"/>
</dbReference>
<comment type="similarity">
    <text evidence="1">Belongs to the short-chain dehydrogenases/reductases (SDR) family.</text>
</comment>
<dbReference type="RefSeq" id="WP_339114869.1">
    <property type="nucleotide sequence ID" value="NZ_JAYWLC010000022.1"/>
</dbReference>
<dbReference type="SUPFAM" id="SSF51735">
    <property type="entry name" value="NAD(P)-binding Rossmann-fold domains"/>
    <property type="match status" value="1"/>
</dbReference>
<evidence type="ECO:0000256" key="2">
    <source>
        <dbReference type="ARBA" id="ARBA00023002"/>
    </source>
</evidence>
<evidence type="ECO:0000313" key="5">
    <source>
        <dbReference type="Proteomes" id="UP001438953"/>
    </source>
</evidence>
<keyword evidence="2" id="KW-0560">Oxidoreductase</keyword>
<dbReference type="Proteomes" id="UP001438953">
    <property type="component" value="Unassembled WGS sequence"/>
</dbReference>
<dbReference type="InterPro" id="IPR002347">
    <property type="entry name" value="SDR_fam"/>
</dbReference>
<dbReference type="PANTHER" id="PTHR43477">
    <property type="entry name" value="DIHYDROANTICAPSIN 7-DEHYDROGENASE"/>
    <property type="match status" value="1"/>
</dbReference>
<gene>
    <name evidence="4" type="ORF">VSX56_17745</name>
</gene>
<dbReference type="EMBL" id="JAYWLC010000022">
    <property type="protein sequence ID" value="MER5173612.1"/>
    <property type="molecule type" value="Genomic_DNA"/>
</dbReference>
<evidence type="ECO:0000256" key="3">
    <source>
        <dbReference type="ARBA" id="ARBA00023027"/>
    </source>
</evidence>
<keyword evidence="3" id="KW-0520">NAD</keyword>